<sequence>MLGKMKQWLGIEGVKLELILPPAFSPAQGSISGTVRLTSKHAQRVSAIKVVLVEKYARGKQDEQLVDEYELGRLLLTDLIEVPGEGVPIDVPFYLKFSVASSAVDDFGARNPLYGGLAWAAKKLRRVHSEYRLEAEAQVQGVGLNPFDKQVLS</sequence>
<dbReference type="Proteomes" id="UP000837803">
    <property type="component" value="Unassembled WGS sequence"/>
</dbReference>
<proteinExistence type="predicted"/>
<dbReference type="EMBL" id="CAKLPZ010000001">
    <property type="protein sequence ID" value="CAH1000324.1"/>
    <property type="molecule type" value="Genomic_DNA"/>
</dbReference>
<dbReference type="RefSeq" id="WP_238750376.1">
    <property type="nucleotide sequence ID" value="NZ_CAKLPZ010000001.1"/>
</dbReference>
<accession>A0ABN8F844</accession>
<name>A0ABN8F844_9BACT</name>
<comment type="caution">
    <text evidence="1">The sequence shown here is derived from an EMBL/GenBank/DDBJ whole genome shotgun (WGS) entry which is preliminary data.</text>
</comment>
<evidence type="ECO:0000313" key="1">
    <source>
        <dbReference type="EMBL" id="CAH1000324.1"/>
    </source>
</evidence>
<evidence type="ECO:0000313" key="2">
    <source>
        <dbReference type="Proteomes" id="UP000837803"/>
    </source>
</evidence>
<organism evidence="1 2">
    <name type="scientific">Neolewinella maritima</name>
    <dbReference type="NCBI Taxonomy" id="1383882"/>
    <lineage>
        <taxon>Bacteria</taxon>
        <taxon>Pseudomonadati</taxon>
        <taxon>Bacteroidota</taxon>
        <taxon>Saprospiria</taxon>
        <taxon>Saprospirales</taxon>
        <taxon>Lewinellaceae</taxon>
        <taxon>Neolewinella</taxon>
    </lineage>
</organism>
<evidence type="ECO:0008006" key="3">
    <source>
        <dbReference type="Google" id="ProtNLM"/>
    </source>
</evidence>
<reference evidence="1" key="1">
    <citation type="submission" date="2021-12" db="EMBL/GenBank/DDBJ databases">
        <authorList>
            <person name="Rodrigo-Torres L."/>
            <person name="Arahal R. D."/>
            <person name="Lucena T."/>
        </authorList>
    </citation>
    <scope>NUCLEOTIDE SEQUENCE</scope>
    <source>
        <strain evidence="1">CECT 8419</strain>
    </source>
</reference>
<protein>
    <recommendedName>
        <fullName evidence="3">Arrestin-like N-terminal domain-containing protein</fullName>
    </recommendedName>
</protein>
<keyword evidence="2" id="KW-1185">Reference proteome</keyword>
<gene>
    <name evidence="1" type="ORF">LEM8419_01477</name>
</gene>